<feature type="domain" description="TonB-dependent receptor-like beta-barrel" evidence="14">
    <location>
        <begin position="253"/>
        <end position="596"/>
    </location>
</feature>
<dbReference type="Proteomes" id="UP001228905">
    <property type="component" value="Unassembled WGS sequence"/>
</dbReference>
<dbReference type="Gene3D" id="2.170.130.10">
    <property type="entry name" value="TonB-dependent receptor, plug domain"/>
    <property type="match status" value="1"/>
</dbReference>
<evidence type="ECO:0000256" key="13">
    <source>
        <dbReference type="SAM" id="SignalP"/>
    </source>
</evidence>
<keyword evidence="2 10" id="KW-0813">Transport</keyword>
<comment type="caution">
    <text evidence="16">The sequence shown here is derived from an EMBL/GenBank/DDBJ whole genome shotgun (WGS) entry which is preliminary data.</text>
</comment>
<evidence type="ECO:0000259" key="15">
    <source>
        <dbReference type="Pfam" id="PF07715"/>
    </source>
</evidence>
<comment type="similarity">
    <text evidence="10 11">Belongs to the TonB-dependent receptor family.</text>
</comment>
<feature type="chain" id="PRO_5046549633" evidence="13">
    <location>
        <begin position="20"/>
        <end position="624"/>
    </location>
</feature>
<keyword evidence="5 13" id="KW-0732">Signal</keyword>
<evidence type="ECO:0000256" key="11">
    <source>
        <dbReference type="RuleBase" id="RU003357"/>
    </source>
</evidence>
<dbReference type="SUPFAM" id="SSF56935">
    <property type="entry name" value="Porins"/>
    <property type="match status" value="1"/>
</dbReference>
<organism evidence="16 17">
    <name type="scientific">Caulobacter ginsengisoli</name>
    <dbReference type="NCBI Taxonomy" id="400775"/>
    <lineage>
        <taxon>Bacteria</taxon>
        <taxon>Pseudomonadati</taxon>
        <taxon>Pseudomonadota</taxon>
        <taxon>Alphaproteobacteria</taxon>
        <taxon>Caulobacterales</taxon>
        <taxon>Caulobacteraceae</taxon>
        <taxon>Caulobacter</taxon>
    </lineage>
</organism>
<dbReference type="InterPro" id="IPR039426">
    <property type="entry name" value="TonB-dep_rcpt-like"/>
</dbReference>
<sequence>MRWWLLAGVGLAAAHGAQAQTVDEVVVTASRLPALAGDTTVRTLPIAGQTPGASLGQVLSGQPDIFVLQPGGRAGVGSIYLRGADPNFTVVMLDGIPLNDATDSRGGAVDASALGIGDLERIEIAPGVRSAVHGSGALAGVINLILPAGTQPGGRIEAGVGSEGDGLVLGAWRGPVGGYAGGLSAQWEDGGEPTPGSSFEGGSLSGKLAAADAGQAGLRSAVFRLSHTQSEGFPDDSGGDRLAVIRTPERREADQGVGGVRFGWALGGGSDLEVLASVFRREEDIDSPGVAPGLRDPFGLPASQSSTRFTRSRLQAVLRAEPAANWRLALGAEAQRETGDSRGTLTFFGFPLPTSFDLERDTVSAFAEAGYRNGGWSLDLAARADRPEGFDTRATGGLALAWAAPDGGFTARAAVGSGFKAPSFYALANPLVGNPALRPETSQGIDLALAWRLPGGGRFEADGFYSRYRDLIDFLPTPFPHLENVAAVVSRGVTLTGETPLGETLTVRGRLAYIETYDRGTGAQLRGRPRWRGGADLDWRVAPSLTAGLTLDYVGERLESSIPTADIELDGYATLAARLTWKPRDDLALTASVENLTDTDYQTGAGFSGPGTTARLTLRRTFGG</sequence>
<feature type="region of interest" description="Disordered" evidence="12">
    <location>
        <begin position="185"/>
        <end position="205"/>
    </location>
</feature>
<evidence type="ECO:0000256" key="1">
    <source>
        <dbReference type="ARBA" id="ARBA00004571"/>
    </source>
</evidence>
<proteinExistence type="inferred from homology"/>
<dbReference type="Pfam" id="PF07715">
    <property type="entry name" value="Plug"/>
    <property type="match status" value="1"/>
</dbReference>
<protein>
    <submittedName>
        <fullName evidence="16">Outer membrane cobalamin receptor</fullName>
    </submittedName>
</protein>
<dbReference type="Pfam" id="PF00593">
    <property type="entry name" value="TonB_dep_Rec_b-barrel"/>
    <property type="match status" value="1"/>
</dbReference>
<evidence type="ECO:0000256" key="10">
    <source>
        <dbReference type="PROSITE-ProRule" id="PRU01360"/>
    </source>
</evidence>
<evidence type="ECO:0000259" key="14">
    <source>
        <dbReference type="Pfam" id="PF00593"/>
    </source>
</evidence>
<dbReference type="InterPro" id="IPR012910">
    <property type="entry name" value="Plug_dom"/>
</dbReference>
<dbReference type="InterPro" id="IPR036942">
    <property type="entry name" value="Beta-barrel_TonB_sf"/>
</dbReference>
<dbReference type="PANTHER" id="PTHR30069:SF53">
    <property type="entry name" value="COLICIN I RECEPTOR-RELATED"/>
    <property type="match status" value="1"/>
</dbReference>
<dbReference type="InterPro" id="IPR000531">
    <property type="entry name" value="Beta-barrel_TonB"/>
</dbReference>
<feature type="domain" description="TonB-dependent receptor plug" evidence="15">
    <location>
        <begin position="49"/>
        <end position="141"/>
    </location>
</feature>
<keyword evidence="6" id="KW-0406">Ion transport</keyword>
<dbReference type="PANTHER" id="PTHR30069">
    <property type="entry name" value="TONB-DEPENDENT OUTER MEMBRANE RECEPTOR"/>
    <property type="match status" value="1"/>
</dbReference>
<evidence type="ECO:0000256" key="6">
    <source>
        <dbReference type="ARBA" id="ARBA00023065"/>
    </source>
</evidence>
<keyword evidence="9 10" id="KW-0998">Cell outer membrane</keyword>
<keyword evidence="4 10" id="KW-0812">Transmembrane</keyword>
<feature type="signal peptide" evidence="13">
    <location>
        <begin position="1"/>
        <end position="19"/>
    </location>
</feature>
<keyword evidence="7 11" id="KW-0798">TonB box</keyword>
<dbReference type="EMBL" id="JAUSVS010000001">
    <property type="protein sequence ID" value="MDQ0462863.1"/>
    <property type="molecule type" value="Genomic_DNA"/>
</dbReference>
<keyword evidence="16" id="KW-0675">Receptor</keyword>
<evidence type="ECO:0000256" key="8">
    <source>
        <dbReference type="ARBA" id="ARBA00023136"/>
    </source>
</evidence>
<keyword evidence="3 10" id="KW-1134">Transmembrane beta strand</keyword>
<evidence type="ECO:0000256" key="12">
    <source>
        <dbReference type="SAM" id="MobiDB-lite"/>
    </source>
</evidence>
<keyword evidence="8 10" id="KW-0472">Membrane</keyword>
<accession>A0ABU0ILH1</accession>
<evidence type="ECO:0000256" key="7">
    <source>
        <dbReference type="ARBA" id="ARBA00023077"/>
    </source>
</evidence>
<evidence type="ECO:0000256" key="5">
    <source>
        <dbReference type="ARBA" id="ARBA00022729"/>
    </source>
</evidence>
<evidence type="ECO:0000313" key="17">
    <source>
        <dbReference type="Proteomes" id="UP001228905"/>
    </source>
</evidence>
<dbReference type="RefSeq" id="WP_307345808.1">
    <property type="nucleotide sequence ID" value="NZ_JAUSVS010000001.1"/>
</dbReference>
<evidence type="ECO:0000256" key="9">
    <source>
        <dbReference type="ARBA" id="ARBA00023237"/>
    </source>
</evidence>
<reference evidence="16 17" key="1">
    <citation type="submission" date="2023-07" db="EMBL/GenBank/DDBJ databases">
        <title>Genomic Encyclopedia of Type Strains, Phase IV (KMG-IV): sequencing the most valuable type-strain genomes for metagenomic binning, comparative biology and taxonomic classification.</title>
        <authorList>
            <person name="Goeker M."/>
        </authorList>
    </citation>
    <scope>NUCLEOTIDE SEQUENCE [LARGE SCALE GENOMIC DNA]</scope>
    <source>
        <strain evidence="16 17">DSM 18695</strain>
    </source>
</reference>
<keyword evidence="17" id="KW-1185">Reference proteome</keyword>
<gene>
    <name evidence="16" type="ORF">QO010_000611</name>
</gene>
<dbReference type="CDD" id="cd01347">
    <property type="entry name" value="ligand_gated_channel"/>
    <property type="match status" value="1"/>
</dbReference>
<evidence type="ECO:0000256" key="4">
    <source>
        <dbReference type="ARBA" id="ARBA00022692"/>
    </source>
</evidence>
<dbReference type="PROSITE" id="PS52016">
    <property type="entry name" value="TONB_DEPENDENT_REC_3"/>
    <property type="match status" value="1"/>
</dbReference>
<evidence type="ECO:0000256" key="3">
    <source>
        <dbReference type="ARBA" id="ARBA00022452"/>
    </source>
</evidence>
<dbReference type="InterPro" id="IPR037066">
    <property type="entry name" value="Plug_dom_sf"/>
</dbReference>
<evidence type="ECO:0000256" key="2">
    <source>
        <dbReference type="ARBA" id="ARBA00022448"/>
    </source>
</evidence>
<evidence type="ECO:0000313" key="16">
    <source>
        <dbReference type="EMBL" id="MDQ0462863.1"/>
    </source>
</evidence>
<comment type="subcellular location">
    <subcellularLocation>
        <location evidence="1 10">Cell outer membrane</location>
        <topology evidence="1 10">Multi-pass membrane protein</topology>
    </subcellularLocation>
</comment>
<name>A0ABU0ILH1_9CAUL</name>
<dbReference type="Gene3D" id="2.40.170.20">
    <property type="entry name" value="TonB-dependent receptor, beta-barrel domain"/>
    <property type="match status" value="1"/>
</dbReference>